<dbReference type="SUPFAM" id="SSF53795">
    <property type="entry name" value="PEP carboxykinase-like"/>
    <property type="match status" value="1"/>
</dbReference>
<keyword evidence="3" id="KW-1185">Reference proteome</keyword>
<proteinExistence type="predicted"/>
<evidence type="ECO:0000313" key="2">
    <source>
        <dbReference type="EMBL" id="MBT2134296.1"/>
    </source>
</evidence>
<reference evidence="2 3" key="1">
    <citation type="submission" date="2021-05" db="EMBL/GenBank/DDBJ databases">
        <title>Croceibacterium sp. LX-88 genome sequence.</title>
        <authorList>
            <person name="Luo X."/>
        </authorList>
    </citation>
    <scope>NUCLEOTIDE SEQUENCE [LARGE SCALE GENOMIC DNA]</scope>
    <source>
        <strain evidence="2 3">LX-88</strain>
    </source>
</reference>
<gene>
    <name evidence="2" type="ORF">KK137_08130</name>
</gene>
<dbReference type="InterPro" id="IPR027417">
    <property type="entry name" value="P-loop_NTPase"/>
</dbReference>
<dbReference type="GO" id="GO:0016301">
    <property type="term" value="F:kinase activity"/>
    <property type="evidence" value="ECO:0007669"/>
    <property type="project" value="UniProtKB-KW"/>
</dbReference>
<name>A0ABS5W479_9SPHN</name>
<dbReference type="CDD" id="cd01918">
    <property type="entry name" value="HprK_C"/>
    <property type="match status" value="1"/>
</dbReference>
<protein>
    <submittedName>
        <fullName evidence="2">HPr kinase/phosphatase C-terminal domain-containing protein</fullName>
    </submittedName>
</protein>
<feature type="domain" description="HPr kinase/phosphorylase C-terminal" evidence="1">
    <location>
        <begin position="9"/>
        <end position="80"/>
    </location>
</feature>
<evidence type="ECO:0000259" key="1">
    <source>
        <dbReference type="Pfam" id="PF07475"/>
    </source>
</evidence>
<comment type="caution">
    <text evidence="2">The sequence shown here is derived from an EMBL/GenBank/DDBJ whole genome shotgun (WGS) entry which is preliminary data.</text>
</comment>
<keyword evidence="2" id="KW-0808">Transferase</keyword>
<evidence type="ECO:0000313" key="3">
    <source>
        <dbReference type="Proteomes" id="UP000811255"/>
    </source>
</evidence>
<sequence>MIPVPHQATSVAIKSRGLLIEGPPGSGKSTLALSLIDRGATLVGDDGVMLEVRQGRLWALPPPLITGLLEIRNVGLLNLPAEAAPIALIVQLDSSAPRLPDTVESITLHGVRIPFVRLYPANPALALRAEWALTLHGTP</sequence>
<dbReference type="Gene3D" id="3.40.50.300">
    <property type="entry name" value="P-loop containing nucleotide triphosphate hydrolases"/>
    <property type="match status" value="1"/>
</dbReference>
<keyword evidence="2" id="KW-0418">Kinase</keyword>
<dbReference type="Pfam" id="PF07475">
    <property type="entry name" value="Hpr_kinase_C"/>
    <property type="match status" value="1"/>
</dbReference>
<dbReference type="Proteomes" id="UP000811255">
    <property type="component" value="Unassembled WGS sequence"/>
</dbReference>
<dbReference type="RefSeq" id="WP_214535627.1">
    <property type="nucleotide sequence ID" value="NZ_JAHFVK010000001.1"/>
</dbReference>
<dbReference type="InterPro" id="IPR011104">
    <property type="entry name" value="Hpr_kin/Pase_C"/>
</dbReference>
<dbReference type="EMBL" id="JAHFVK010000001">
    <property type="protein sequence ID" value="MBT2134296.1"/>
    <property type="molecule type" value="Genomic_DNA"/>
</dbReference>
<accession>A0ABS5W479</accession>
<organism evidence="2 3">
    <name type="scientific">Croceibacterium selenioxidans</name>
    <dbReference type="NCBI Taxonomy" id="2838833"/>
    <lineage>
        <taxon>Bacteria</taxon>
        <taxon>Pseudomonadati</taxon>
        <taxon>Pseudomonadota</taxon>
        <taxon>Alphaproteobacteria</taxon>
        <taxon>Sphingomonadales</taxon>
        <taxon>Erythrobacteraceae</taxon>
        <taxon>Croceibacterium</taxon>
    </lineage>
</organism>